<dbReference type="KEGG" id="dat:HRM2_07840"/>
<dbReference type="HOGENOM" id="CLU_550654_0_0_7"/>
<dbReference type="AlphaFoldDB" id="C0QJP4"/>
<accession>C0QJP4</accession>
<dbReference type="InterPro" id="IPR001261">
    <property type="entry name" value="ArgE/DapE_CS"/>
</dbReference>
<feature type="region of interest" description="Disordered" evidence="3">
    <location>
        <begin position="433"/>
        <end position="452"/>
    </location>
</feature>
<dbReference type="Pfam" id="PF01546">
    <property type="entry name" value="Peptidase_M20"/>
    <property type="match status" value="1"/>
</dbReference>
<dbReference type="EMBL" id="CP001087">
    <property type="protein sequence ID" value="ACN13897.1"/>
    <property type="molecule type" value="Genomic_DNA"/>
</dbReference>
<dbReference type="InterPro" id="IPR050072">
    <property type="entry name" value="Peptidase_M20A"/>
</dbReference>
<dbReference type="PANTHER" id="PTHR43808:SF8">
    <property type="entry name" value="PEPTIDASE M20 DIMERISATION DOMAIN-CONTAINING PROTEIN"/>
    <property type="match status" value="1"/>
</dbReference>
<keyword evidence="5" id="KW-1185">Reference proteome</keyword>
<dbReference type="Gene3D" id="3.40.630.10">
    <property type="entry name" value="Zn peptidases"/>
    <property type="match status" value="1"/>
</dbReference>
<evidence type="ECO:0000313" key="4">
    <source>
        <dbReference type="EMBL" id="ACN13897.1"/>
    </source>
</evidence>
<name>C0QJP4_DESAH</name>
<dbReference type="OrthoDB" id="9809784at2"/>
<dbReference type="PANTHER" id="PTHR43808">
    <property type="entry name" value="ACETYLORNITHINE DEACETYLASE"/>
    <property type="match status" value="1"/>
</dbReference>
<dbReference type="eggNOG" id="COG0624">
    <property type="taxonomic scope" value="Bacteria"/>
</dbReference>
<reference evidence="4 5" key="1">
    <citation type="journal article" date="2009" name="Environ. Microbiol.">
        <title>Genome sequence of Desulfobacterium autotrophicum HRM2, a marine sulfate reducer oxidizing organic carbon completely to carbon dioxide.</title>
        <authorList>
            <person name="Strittmatter A.W."/>
            <person name="Liesegang H."/>
            <person name="Rabus R."/>
            <person name="Decker I."/>
            <person name="Amann J."/>
            <person name="Andres S."/>
            <person name="Henne A."/>
            <person name="Fricke W.F."/>
            <person name="Martinez-Arias R."/>
            <person name="Bartels D."/>
            <person name="Goesmann A."/>
            <person name="Krause L."/>
            <person name="Puehler A."/>
            <person name="Klenk H.P."/>
            <person name="Richter M."/>
            <person name="Schuler M."/>
            <person name="Gloeckner F.O."/>
            <person name="Meyerdierks A."/>
            <person name="Gottschalk G."/>
            <person name="Amann R."/>
        </authorList>
    </citation>
    <scope>NUCLEOTIDE SEQUENCE [LARGE SCALE GENOMIC DNA]</scope>
    <source>
        <strain evidence="5">ATCC 43914 / DSM 3382 / HRM2</strain>
    </source>
</reference>
<keyword evidence="2" id="KW-0862">Zinc</keyword>
<proteinExistence type="predicted"/>
<organism evidence="4 5">
    <name type="scientific">Desulforapulum autotrophicum (strain ATCC 43914 / DSM 3382 / VKM B-1955 / HRM2)</name>
    <name type="common">Desulfobacterium autotrophicum</name>
    <dbReference type="NCBI Taxonomy" id="177437"/>
    <lineage>
        <taxon>Bacteria</taxon>
        <taxon>Pseudomonadati</taxon>
        <taxon>Thermodesulfobacteriota</taxon>
        <taxon>Desulfobacteria</taxon>
        <taxon>Desulfobacterales</taxon>
        <taxon>Desulfobacteraceae</taxon>
        <taxon>Desulforapulum</taxon>
    </lineage>
</organism>
<gene>
    <name evidence="4" type="ordered locus">HRM2_07840</name>
</gene>
<dbReference type="GO" id="GO:0016787">
    <property type="term" value="F:hydrolase activity"/>
    <property type="evidence" value="ECO:0007669"/>
    <property type="project" value="UniProtKB-KW"/>
</dbReference>
<evidence type="ECO:0000256" key="2">
    <source>
        <dbReference type="ARBA" id="ARBA00022833"/>
    </source>
</evidence>
<evidence type="ECO:0000256" key="3">
    <source>
        <dbReference type="SAM" id="MobiDB-lite"/>
    </source>
</evidence>
<dbReference type="Proteomes" id="UP000000442">
    <property type="component" value="Chromosome"/>
</dbReference>
<evidence type="ECO:0000256" key="1">
    <source>
        <dbReference type="ARBA" id="ARBA00022801"/>
    </source>
</evidence>
<dbReference type="PROSITE" id="PS00758">
    <property type="entry name" value="ARGE_DAPE_CPG2_1"/>
    <property type="match status" value="1"/>
</dbReference>
<protein>
    <submittedName>
        <fullName evidence="4">NADPH-dependent FMN reductase</fullName>
    </submittedName>
</protein>
<evidence type="ECO:0000313" key="5">
    <source>
        <dbReference type="Proteomes" id="UP000000442"/>
    </source>
</evidence>
<dbReference type="SUPFAM" id="SSF53187">
    <property type="entry name" value="Zn-dependent exopeptidases"/>
    <property type="match status" value="1"/>
</dbReference>
<feature type="compositionally biased region" description="Basic and acidic residues" evidence="3">
    <location>
        <begin position="436"/>
        <end position="452"/>
    </location>
</feature>
<dbReference type="InterPro" id="IPR002933">
    <property type="entry name" value="Peptidase_M20"/>
</dbReference>
<sequence>MPARPSSPMIPLHGTALMGFPTIIRGSDVNNSTNLSPLTMAAAEFTMDQRDFEIYLECLRRVVGFPTLFTRPDQIEMAMAWCETFFASNLRDYRSYRDRNSNLIVCPLNLDPDQDVIYLSAHMDTVDADASEWDKPFLPFSLYEDAQQMVARGVSDCKAGIAFELFLARLAGMGKMKLSNLIFTITFKEEGPGMKSACAIGENFGHALPVSRQDTFFIVLENTMTVANPSIFSFYTAERGNFVIRVSDKIDRLQRILDHLAHWNPVSIRPDLEGPGSDCRIATQKGGHVCSVPRGQNILTRIIEQARANDLVWAGDESNFSVVPPKIYTGRSERPATHHLVISNRSFDTIEDVHAQLKGITYTEVKDFSISQGMNFDDVFSSHRLSRILKASQVPGLNICQTYNIGASDATIVTRCMAPEFKKRFYPIVMGPGTRSQRDKIPPRLTHGKNETFDKKSGEAGVEFLLSVLTALSCVDSKQWDEDSRGVKTPSHLRF</sequence>
<keyword evidence="1" id="KW-0378">Hydrolase</keyword>
<dbReference type="STRING" id="177437.HRM2_07840"/>